<proteinExistence type="predicted"/>
<dbReference type="EMBL" id="MUJZ01053048">
    <property type="protein sequence ID" value="OTF73118.1"/>
    <property type="molecule type" value="Genomic_DNA"/>
</dbReference>
<evidence type="ECO:0000313" key="2">
    <source>
        <dbReference type="EMBL" id="OTF73118.1"/>
    </source>
</evidence>
<protein>
    <submittedName>
        <fullName evidence="2">Uncharacterized protein</fullName>
    </submittedName>
</protein>
<dbReference type="AlphaFoldDB" id="A0A1Y3AZB4"/>
<gene>
    <name evidence="2" type="ORF">BLA29_012834</name>
</gene>
<keyword evidence="3" id="KW-1185">Reference proteome</keyword>
<evidence type="ECO:0000313" key="3">
    <source>
        <dbReference type="Proteomes" id="UP000194236"/>
    </source>
</evidence>
<dbReference type="Proteomes" id="UP000194236">
    <property type="component" value="Unassembled WGS sequence"/>
</dbReference>
<reference evidence="2 3" key="1">
    <citation type="submission" date="2017-03" db="EMBL/GenBank/DDBJ databases">
        <title>Genome Survey of Euroglyphus maynei.</title>
        <authorList>
            <person name="Arlian L.G."/>
            <person name="Morgan M.S."/>
            <person name="Rider S.D."/>
        </authorList>
    </citation>
    <scope>NUCLEOTIDE SEQUENCE [LARGE SCALE GENOMIC DNA]</scope>
    <source>
        <strain evidence="2">Arlian Lab</strain>
        <tissue evidence="2">Whole body</tissue>
    </source>
</reference>
<evidence type="ECO:0000256" key="1">
    <source>
        <dbReference type="SAM" id="MobiDB-lite"/>
    </source>
</evidence>
<feature type="compositionally biased region" description="Polar residues" evidence="1">
    <location>
        <begin position="1"/>
        <end position="16"/>
    </location>
</feature>
<name>A0A1Y3AZB4_EURMA</name>
<sequence length="48" mass="4862">MSNDVSNGIPENSCSPPSGGILSHQSSFGSGGSGSTPIQEVSTFEPFF</sequence>
<organism evidence="2 3">
    <name type="scientific">Euroglyphus maynei</name>
    <name type="common">Mayne's house dust mite</name>
    <dbReference type="NCBI Taxonomy" id="6958"/>
    <lineage>
        <taxon>Eukaryota</taxon>
        <taxon>Metazoa</taxon>
        <taxon>Ecdysozoa</taxon>
        <taxon>Arthropoda</taxon>
        <taxon>Chelicerata</taxon>
        <taxon>Arachnida</taxon>
        <taxon>Acari</taxon>
        <taxon>Acariformes</taxon>
        <taxon>Sarcoptiformes</taxon>
        <taxon>Astigmata</taxon>
        <taxon>Psoroptidia</taxon>
        <taxon>Analgoidea</taxon>
        <taxon>Pyroglyphidae</taxon>
        <taxon>Pyroglyphinae</taxon>
        <taxon>Euroglyphus</taxon>
    </lineage>
</organism>
<comment type="caution">
    <text evidence="2">The sequence shown here is derived from an EMBL/GenBank/DDBJ whole genome shotgun (WGS) entry which is preliminary data.</text>
</comment>
<accession>A0A1Y3AZB4</accession>
<feature type="region of interest" description="Disordered" evidence="1">
    <location>
        <begin position="1"/>
        <end position="48"/>
    </location>
</feature>